<name>A0A2X2JSY2_SPHMU</name>
<dbReference type="NCBIfam" id="TIGR01509">
    <property type="entry name" value="HAD-SF-IA-v3"/>
    <property type="match status" value="1"/>
</dbReference>
<sequence>MSPESQRKFELLNLLAESYDALLFDVDGTLADNMDAHKQAYKAAAKQYGVELDVNLIDETAGWPTVAVAEEISKRYEVDFDYQEFSTLKSTIFRDEYVFKTKPVDYVVEHLKYQKGKKHIAAVSGGTRTTLSMTLTTIGVWDDLETLVCAGDTAEGKPSPQPFLLAAAQLNIAPERCLVYEDGTPGVEGAKAAGMGWVRVDEI</sequence>
<dbReference type="InterPro" id="IPR036412">
    <property type="entry name" value="HAD-like_sf"/>
</dbReference>
<dbReference type="InterPro" id="IPR023214">
    <property type="entry name" value="HAD_sf"/>
</dbReference>
<dbReference type="SUPFAM" id="SSF56784">
    <property type="entry name" value="HAD-like"/>
    <property type="match status" value="1"/>
</dbReference>
<reference evidence="1 3" key="1">
    <citation type="submission" date="2018-06" db="EMBL/GenBank/DDBJ databases">
        <authorList>
            <consortium name="Pathogen Informatics"/>
            <person name="Doyle S."/>
        </authorList>
    </citation>
    <scope>NUCLEOTIDE SEQUENCE [LARGE SCALE GENOMIC DNA]</scope>
    <source>
        <strain evidence="1 3">NCTC11343</strain>
    </source>
</reference>
<dbReference type="GeneID" id="97180570"/>
<evidence type="ECO:0000313" key="1">
    <source>
        <dbReference type="EMBL" id="SPZ95226.1"/>
    </source>
</evidence>
<dbReference type="SFLD" id="SFLDS00003">
    <property type="entry name" value="Haloacid_Dehalogenase"/>
    <property type="match status" value="1"/>
</dbReference>
<keyword evidence="1" id="KW-0378">Hydrolase</keyword>
<protein>
    <submittedName>
        <fullName evidence="1">Phosphatase YqaB</fullName>
        <ecNumber evidence="1">3.1.3.-</ecNumber>
    </submittedName>
</protein>
<dbReference type="CDD" id="cd07505">
    <property type="entry name" value="HAD_BPGM-like"/>
    <property type="match status" value="1"/>
</dbReference>
<accession>A0A654DIZ6</accession>
<reference evidence="2 4" key="2">
    <citation type="submission" date="2019-10" db="EMBL/GenBank/DDBJ databases">
        <authorList>
            <person name="Karimi E."/>
        </authorList>
    </citation>
    <scope>NUCLEOTIDE SEQUENCE [LARGE SCALE GENOMIC DNA]</scope>
    <source>
        <strain evidence="2">Sphingobacterium sp. 8BC</strain>
    </source>
</reference>
<evidence type="ECO:0000313" key="4">
    <source>
        <dbReference type="Proteomes" id="UP000432350"/>
    </source>
</evidence>
<gene>
    <name evidence="1" type="primary">yqaB</name>
    <name evidence="1" type="ORF">NCTC11343_05847</name>
    <name evidence="2" type="ORF">SPHINGO8BC_60766</name>
</gene>
<dbReference type="InterPro" id="IPR006439">
    <property type="entry name" value="HAD-SF_hydro_IA"/>
</dbReference>
<dbReference type="SFLD" id="SFLDG01129">
    <property type="entry name" value="C1.5:_HAD__Beta-PGM__Phosphata"/>
    <property type="match status" value="1"/>
</dbReference>
<dbReference type="Gene3D" id="1.10.150.240">
    <property type="entry name" value="Putative phosphatase, domain 2"/>
    <property type="match status" value="1"/>
</dbReference>
<dbReference type="InterPro" id="IPR023198">
    <property type="entry name" value="PGP-like_dom2"/>
</dbReference>
<organism evidence="1 3">
    <name type="scientific">Sphingobacterium multivorum</name>
    <dbReference type="NCBI Taxonomy" id="28454"/>
    <lineage>
        <taxon>Bacteria</taxon>
        <taxon>Pseudomonadati</taxon>
        <taxon>Bacteroidota</taxon>
        <taxon>Sphingobacteriia</taxon>
        <taxon>Sphingobacteriales</taxon>
        <taxon>Sphingobacteriaceae</taxon>
        <taxon>Sphingobacterium</taxon>
    </lineage>
</organism>
<proteinExistence type="predicted"/>
<dbReference type="PANTHER" id="PTHR43481">
    <property type="entry name" value="FRUCTOSE-1-PHOSPHATE PHOSPHATASE"/>
    <property type="match status" value="1"/>
</dbReference>
<accession>A0A2X2JSY2</accession>
<dbReference type="Proteomes" id="UP000432350">
    <property type="component" value="Unassembled WGS sequence"/>
</dbReference>
<dbReference type="InterPro" id="IPR051806">
    <property type="entry name" value="HAD-like_SPP"/>
</dbReference>
<dbReference type="RefSeq" id="WP_070568850.1">
    <property type="nucleotide sequence ID" value="NZ_CP068086.1"/>
</dbReference>
<dbReference type="EMBL" id="CABWMV010000025">
    <property type="protein sequence ID" value="VXD05935.1"/>
    <property type="molecule type" value="Genomic_DNA"/>
</dbReference>
<dbReference type="Proteomes" id="UP000251241">
    <property type="component" value="Unassembled WGS sequence"/>
</dbReference>
<dbReference type="Pfam" id="PF00702">
    <property type="entry name" value="Hydrolase"/>
    <property type="match status" value="1"/>
</dbReference>
<dbReference type="AlphaFoldDB" id="A0A2X2JSY2"/>
<dbReference type="GO" id="GO:0050308">
    <property type="term" value="F:sugar-phosphatase activity"/>
    <property type="evidence" value="ECO:0007669"/>
    <property type="project" value="TreeGrafter"/>
</dbReference>
<evidence type="ECO:0000313" key="2">
    <source>
        <dbReference type="EMBL" id="VXD05935.1"/>
    </source>
</evidence>
<evidence type="ECO:0000313" key="3">
    <source>
        <dbReference type="Proteomes" id="UP000251241"/>
    </source>
</evidence>
<dbReference type="PANTHER" id="PTHR43481:SF4">
    <property type="entry name" value="GLYCEROL-1-PHOSPHATE PHOSPHOHYDROLASE 1-RELATED"/>
    <property type="match status" value="1"/>
</dbReference>
<dbReference type="EC" id="3.1.3.-" evidence="1"/>
<dbReference type="Gene3D" id="3.40.50.1000">
    <property type="entry name" value="HAD superfamily/HAD-like"/>
    <property type="match status" value="1"/>
</dbReference>
<dbReference type="EMBL" id="UAUU01000011">
    <property type="protein sequence ID" value="SPZ95226.1"/>
    <property type="molecule type" value="Genomic_DNA"/>
</dbReference>